<dbReference type="AlphaFoldDB" id="W7XHN2"/>
<dbReference type="RefSeq" id="XP_012654822.1">
    <property type="nucleotide sequence ID" value="XM_012799368.1"/>
</dbReference>
<dbReference type="Proteomes" id="UP000009168">
    <property type="component" value="Unassembled WGS sequence"/>
</dbReference>
<accession>W7XHN2</accession>
<organism evidence="1 2">
    <name type="scientific">Tetrahymena thermophila (strain SB210)</name>
    <dbReference type="NCBI Taxonomy" id="312017"/>
    <lineage>
        <taxon>Eukaryota</taxon>
        <taxon>Sar</taxon>
        <taxon>Alveolata</taxon>
        <taxon>Ciliophora</taxon>
        <taxon>Intramacronucleata</taxon>
        <taxon>Oligohymenophorea</taxon>
        <taxon>Hymenostomatida</taxon>
        <taxon>Tetrahymenina</taxon>
        <taxon>Tetrahymenidae</taxon>
        <taxon>Tetrahymena</taxon>
    </lineage>
</organism>
<proteinExistence type="predicted"/>
<keyword evidence="2" id="KW-1185">Reference proteome</keyword>
<protein>
    <submittedName>
        <fullName evidence="1">Kinesin motor domain protein, putative</fullName>
    </submittedName>
</protein>
<name>W7XHN2_TETTS</name>
<gene>
    <name evidence="1" type="ORF">TTHERM_000420709</name>
</gene>
<dbReference type="GeneID" id="24438879"/>
<reference evidence="2" key="1">
    <citation type="journal article" date="2006" name="PLoS Biol.">
        <title>Macronuclear genome sequence of the ciliate Tetrahymena thermophila, a model eukaryote.</title>
        <authorList>
            <person name="Eisen J.A."/>
            <person name="Coyne R.S."/>
            <person name="Wu M."/>
            <person name="Wu D."/>
            <person name="Thiagarajan M."/>
            <person name="Wortman J.R."/>
            <person name="Badger J.H."/>
            <person name="Ren Q."/>
            <person name="Amedeo P."/>
            <person name="Jones K.M."/>
            <person name="Tallon L.J."/>
            <person name="Delcher A.L."/>
            <person name="Salzberg S.L."/>
            <person name="Silva J.C."/>
            <person name="Haas B.J."/>
            <person name="Majoros W.H."/>
            <person name="Farzad M."/>
            <person name="Carlton J.M."/>
            <person name="Smith R.K. Jr."/>
            <person name="Garg J."/>
            <person name="Pearlman R.E."/>
            <person name="Karrer K.M."/>
            <person name="Sun L."/>
            <person name="Manning G."/>
            <person name="Elde N.C."/>
            <person name="Turkewitz A.P."/>
            <person name="Asai D.J."/>
            <person name="Wilkes D.E."/>
            <person name="Wang Y."/>
            <person name="Cai H."/>
            <person name="Collins K."/>
            <person name="Stewart B.A."/>
            <person name="Lee S.R."/>
            <person name="Wilamowska K."/>
            <person name="Weinberg Z."/>
            <person name="Ruzzo W.L."/>
            <person name="Wloga D."/>
            <person name="Gaertig J."/>
            <person name="Frankel J."/>
            <person name="Tsao C.-C."/>
            <person name="Gorovsky M.A."/>
            <person name="Keeling P.J."/>
            <person name="Waller R.F."/>
            <person name="Patron N.J."/>
            <person name="Cherry J.M."/>
            <person name="Stover N.A."/>
            <person name="Krieger C.J."/>
            <person name="del Toro C."/>
            <person name="Ryder H.F."/>
            <person name="Williamson S.C."/>
            <person name="Barbeau R.A."/>
            <person name="Hamilton E.P."/>
            <person name="Orias E."/>
        </authorList>
    </citation>
    <scope>NUCLEOTIDE SEQUENCE [LARGE SCALE GENOMIC DNA]</scope>
    <source>
        <strain evidence="2">SB210</strain>
    </source>
</reference>
<sequence>MSIDAPFKNKLKLKKPFSIYNIHLGKTIDINAPKGSFYHMNFNKYQSFTFEIINTYPNQDFFFGHLVIDEKILFFNLEGNCSVVKKGKGYENQLILAIRRNDQGIISIHQVQNDRIINTITWNNQKFKFDKTTQPSFEWYFLQKQTTELENKAIIVTSLKNINYAISSKPGQRFVELEIFNMYNKQDYAFKAKIQDQQKYFYCLEQLNGENCMTATNKIVQNQPFQKELSEWTIIKNVAKEEYFFLSMKVFNYLTNIPEPAGLQLDAANFISGNQSFKIEDYSQRNKNNDYIQASEENIEEENHIDQRHNINQMNNKQEYRFKSSNSSNHQANSMLNQSYLAQQGKNTLENNSLQLQQNQISQSLSSQQQKFGSILHSVDAFKSGQQQPQEQNQIKNQFQKVVILNQGSKQYLKLNNYEVIETNDQKSATKFQLVPINSSNEYYIQLFDDNKKILGSHQDIPVTPIKILDKSSYSQEKFQMISDNQSCCVFKQKNSYFQIIGGKLFKSELKQNNYNKFIIQQYY</sequence>
<dbReference type="InParanoid" id="W7XHN2"/>
<dbReference type="KEGG" id="tet:TTHERM_000420709"/>
<evidence type="ECO:0000313" key="1">
    <source>
        <dbReference type="EMBL" id="EWS72654.1"/>
    </source>
</evidence>
<dbReference type="EMBL" id="GG662536">
    <property type="protein sequence ID" value="EWS72654.1"/>
    <property type="molecule type" value="Genomic_DNA"/>
</dbReference>
<evidence type="ECO:0000313" key="2">
    <source>
        <dbReference type="Proteomes" id="UP000009168"/>
    </source>
</evidence>